<organism evidence="2 3">
    <name type="scientific">Haloterrigena gelatinilytica</name>
    <dbReference type="NCBI Taxonomy" id="2741724"/>
    <lineage>
        <taxon>Archaea</taxon>
        <taxon>Methanobacteriati</taxon>
        <taxon>Methanobacteriota</taxon>
        <taxon>Stenosarchaea group</taxon>
        <taxon>Halobacteria</taxon>
        <taxon>Halobacteriales</taxon>
        <taxon>Natrialbaceae</taxon>
        <taxon>Haloterrigena</taxon>
    </lineage>
</organism>
<feature type="transmembrane region" description="Helical" evidence="1">
    <location>
        <begin position="300"/>
        <end position="321"/>
    </location>
</feature>
<feature type="transmembrane region" description="Helical" evidence="1">
    <location>
        <begin position="136"/>
        <end position="154"/>
    </location>
</feature>
<keyword evidence="1" id="KW-0812">Transmembrane</keyword>
<protein>
    <submittedName>
        <fullName evidence="2">Uncharacterized protein</fullName>
    </submittedName>
</protein>
<evidence type="ECO:0000313" key="2">
    <source>
        <dbReference type="EMBL" id="NUB91493.1"/>
    </source>
</evidence>
<dbReference type="EMBL" id="JABURA010000001">
    <property type="protein sequence ID" value="NUB91493.1"/>
    <property type="molecule type" value="Genomic_DNA"/>
</dbReference>
<proteinExistence type="predicted"/>
<feature type="transmembrane region" description="Helical" evidence="1">
    <location>
        <begin position="333"/>
        <end position="353"/>
    </location>
</feature>
<evidence type="ECO:0000313" key="3">
    <source>
        <dbReference type="Proteomes" id="UP000728647"/>
    </source>
</evidence>
<accession>A0A8J8GK57</accession>
<gene>
    <name evidence="2" type="ORF">HT576_10750</name>
</gene>
<feature type="transmembrane region" description="Helical" evidence="1">
    <location>
        <begin position="160"/>
        <end position="180"/>
    </location>
</feature>
<evidence type="ECO:0000256" key="1">
    <source>
        <dbReference type="SAM" id="Phobius"/>
    </source>
</evidence>
<feature type="transmembrane region" description="Helical" evidence="1">
    <location>
        <begin position="208"/>
        <end position="227"/>
    </location>
</feature>
<feature type="transmembrane region" description="Helical" evidence="1">
    <location>
        <begin position="12"/>
        <end position="29"/>
    </location>
</feature>
<sequence>MVSQTRSRATKIIIIITSLSYPLLSYRTWGTSSLPAQFGIISAHGRQRIFETGKLPDSVQGPTWVGALRDNGAHDPLNTIFSAQINIITGTTGVEESLWFMELFPWHYLILLPIFVFAFTRGLSKVEAPTFKTVDVAILAGFILFPVATRPLIAFRGFNARSSVAIVLFHLVLALFLLNATAARNSHRRWIIVYGIVLAGLFPSHHTWAYYLLAIVGAMGIVGFIHGSRLMRQYSLYGLFIWACSSIYIAINQIREWGRLLTGFVTQIDNLSSLLRPTASAEVSPEYLASLPTLWTPLQIVNRITIVLIFVLSGVLLARRFINNSMNPLDRGFEAIFLAQSAVAAGLFIWAGLGGLRARIFEVSIPVSRLLVGYLLFTLSPSRFKNVVRGLAFIAIITCLLSMAIYPASHSNQISTTEAAGIETVGEHTPTSQAIFSDYRLAPAFMLYGPTEIYTVDSRRMSANETEKLLDTVYYHGDDPANNLDGMIGNSQYTVYITNRQTTVGILEVSLTRFRPAEEQIDSKWSQSDRFNRIYSNGEGVAYHRHTNN</sequence>
<dbReference type="AlphaFoldDB" id="A0A8J8GK57"/>
<feature type="transmembrane region" description="Helical" evidence="1">
    <location>
        <begin position="106"/>
        <end position="124"/>
    </location>
</feature>
<feature type="transmembrane region" description="Helical" evidence="1">
    <location>
        <begin position="187"/>
        <end position="202"/>
    </location>
</feature>
<name>A0A8J8GK57_9EURY</name>
<reference evidence="2" key="1">
    <citation type="submission" date="2020-06" db="EMBL/GenBank/DDBJ databases">
        <title>Haloterrigena sp. nov., an extremely halophilic archaeon isolated from a saline sediment.</title>
        <authorList>
            <person name="Liu B.-B."/>
        </authorList>
    </citation>
    <scope>NUCLEOTIDE SEQUENCE</scope>
    <source>
        <strain evidence="2">SYSU A121-1</strain>
    </source>
</reference>
<comment type="caution">
    <text evidence="2">The sequence shown here is derived from an EMBL/GenBank/DDBJ whole genome shotgun (WGS) entry which is preliminary data.</text>
</comment>
<dbReference type="Proteomes" id="UP000728647">
    <property type="component" value="Unassembled WGS sequence"/>
</dbReference>
<feature type="transmembrane region" description="Helical" evidence="1">
    <location>
        <begin position="234"/>
        <end position="251"/>
    </location>
</feature>
<feature type="transmembrane region" description="Helical" evidence="1">
    <location>
        <begin position="359"/>
        <end position="379"/>
    </location>
</feature>
<dbReference type="RefSeq" id="WP_174702028.1">
    <property type="nucleotide sequence ID" value="NZ_JABURA010000001.1"/>
</dbReference>
<feature type="transmembrane region" description="Helical" evidence="1">
    <location>
        <begin position="391"/>
        <end position="409"/>
    </location>
</feature>
<keyword evidence="1" id="KW-1133">Transmembrane helix</keyword>
<keyword evidence="1" id="KW-0472">Membrane</keyword>